<dbReference type="InterPro" id="IPR013848">
    <property type="entry name" value="Methylthiotransferase_N"/>
</dbReference>
<sequence>GETLKLAELKNAGKLKALIMTGCLPQRYADELAKEMPEVDAFLGPDQIPAIVHVIGELHVFAKEVISVVI</sequence>
<organism evidence="2">
    <name type="scientific">marine sediment metagenome</name>
    <dbReference type="NCBI Taxonomy" id="412755"/>
    <lineage>
        <taxon>unclassified sequences</taxon>
        <taxon>metagenomes</taxon>
        <taxon>ecological metagenomes</taxon>
    </lineage>
</organism>
<comment type="caution">
    <text evidence="2">The sequence shown here is derived from an EMBL/GenBank/DDBJ whole genome shotgun (WGS) entry which is preliminary data.</text>
</comment>
<proteinExistence type="predicted"/>
<feature type="domain" description="MTTase N-terminal" evidence="1">
    <location>
        <begin position="1"/>
        <end position="60"/>
    </location>
</feature>
<dbReference type="InterPro" id="IPR038135">
    <property type="entry name" value="Methylthiotransferase_N_sf"/>
</dbReference>
<dbReference type="EMBL" id="BARW01035375">
    <property type="protein sequence ID" value="GAJ19894.1"/>
    <property type="molecule type" value="Genomic_DNA"/>
</dbReference>
<dbReference type="GO" id="GO:0046872">
    <property type="term" value="F:metal ion binding"/>
    <property type="evidence" value="ECO:0007669"/>
    <property type="project" value="UniProtKB-KW"/>
</dbReference>
<reference evidence="2" key="1">
    <citation type="journal article" date="2014" name="Front. Microbiol.">
        <title>High frequency of phylogenetically diverse reductive dehalogenase-homologous genes in deep subseafloor sedimentary metagenomes.</title>
        <authorList>
            <person name="Kawai M."/>
            <person name="Futagami T."/>
            <person name="Toyoda A."/>
            <person name="Takaki Y."/>
            <person name="Nishi S."/>
            <person name="Hori S."/>
            <person name="Arai W."/>
            <person name="Tsubouchi T."/>
            <person name="Morono Y."/>
            <person name="Uchiyama I."/>
            <person name="Ito T."/>
            <person name="Fujiyama A."/>
            <person name="Inagaki F."/>
            <person name="Takami H."/>
        </authorList>
    </citation>
    <scope>NUCLEOTIDE SEQUENCE</scope>
    <source>
        <strain evidence="2">Expedition CK06-06</strain>
    </source>
</reference>
<evidence type="ECO:0000259" key="1">
    <source>
        <dbReference type="PROSITE" id="PS51449"/>
    </source>
</evidence>
<evidence type="ECO:0000313" key="2">
    <source>
        <dbReference type="EMBL" id="GAJ19894.1"/>
    </source>
</evidence>
<dbReference type="PROSITE" id="PS51449">
    <property type="entry name" value="MTTASE_N"/>
    <property type="match status" value="1"/>
</dbReference>
<name>X1UQX4_9ZZZZ</name>
<protein>
    <recommendedName>
        <fullName evidence="1">MTTase N-terminal domain-containing protein</fullName>
    </recommendedName>
</protein>
<gene>
    <name evidence="2" type="ORF">S12H4_55187</name>
</gene>
<feature type="non-terminal residue" evidence="2">
    <location>
        <position position="1"/>
    </location>
</feature>
<dbReference type="GO" id="GO:0051539">
    <property type="term" value="F:4 iron, 4 sulfur cluster binding"/>
    <property type="evidence" value="ECO:0007669"/>
    <property type="project" value="UniProtKB-KW"/>
</dbReference>
<dbReference type="GO" id="GO:0035596">
    <property type="term" value="F:methylthiotransferase activity"/>
    <property type="evidence" value="ECO:0007669"/>
    <property type="project" value="InterPro"/>
</dbReference>
<dbReference type="AlphaFoldDB" id="X1UQX4"/>
<dbReference type="Gene3D" id="3.40.50.12160">
    <property type="entry name" value="Methylthiotransferase, N-terminal domain"/>
    <property type="match status" value="1"/>
</dbReference>
<accession>X1UQX4</accession>